<dbReference type="AlphaFoldDB" id="A0A1I7ZU34"/>
<proteinExistence type="predicted"/>
<accession>A0A1I7ZU34</accession>
<reference evidence="2" key="1">
    <citation type="submission" date="2016-11" db="UniProtKB">
        <authorList>
            <consortium name="WormBaseParasite"/>
        </authorList>
    </citation>
    <scope>IDENTIFICATION</scope>
</reference>
<evidence type="ECO:0000313" key="2">
    <source>
        <dbReference type="WBParaSite" id="L893_g29625.t1"/>
    </source>
</evidence>
<dbReference type="WBParaSite" id="L893_g29625.t1">
    <property type="protein sequence ID" value="L893_g29625.t1"/>
    <property type="gene ID" value="L893_g29625"/>
</dbReference>
<organism evidence="1 2">
    <name type="scientific">Steinernema glaseri</name>
    <dbReference type="NCBI Taxonomy" id="37863"/>
    <lineage>
        <taxon>Eukaryota</taxon>
        <taxon>Metazoa</taxon>
        <taxon>Ecdysozoa</taxon>
        <taxon>Nematoda</taxon>
        <taxon>Chromadorea</taxon>
        <taxon>Rhabditida</taxon>
        <taxon>Tylenchina</taxon>
        <taxon>Panagrolaimomorpha</taxon>
        <taxon>Strongyloidoidea</taxon>
        <taxon>Steinernematidae</taxon>
        <taxon>Steinernema</taxon>
    </lineage>
</organism>
<evidence type="ECO:0000313" key="1">
    <source>
        <dbReference type="Proteomes" id="UP000095287"/>
    </source>
</evidence>
<dbReference type="Proteomes" id="UP000095287">
    <property type="component" value="Unplaced"/>
</dbReference>
<keyword evidence="1" id="KW-1185">Reference proteome</keyword>
<protein>
    <submittedName>
        <fullName evidence="2">30S ribosomal protein S30</fullName>
    </submittedName>
</protein>
<sequence>MSSTSIHLRFKLKDVYNNPDEKFVDALEKIVKEIKTYAKDNAALGVTFTHTQMENPIFHFSKNPEQINGQTMANNIERVNDVRILRECQTKKCQ</sequence>
<name>A0A1I7ZU34_9BILA</name>